<gene>
    <name evidence="8" type="ORF">BCR37DRAFT_62638</name>
</gene>
<feature type="domain" description="PH" evidence="6">
    <location>
        <begin position="439"/>
        <end position="549"/>
    </location>
</feature>
<dbReference type="Pfam" id="PF00169">
    <property type="entry name" value="PH"/>
    <property type="match status" value="1"/>
</dbReference>
<keyword evidence="9" id="KW-1185">Reference proteome</keyword>
<feature type="region of interest" description="Disordered" evidence="4">
    <location>
        <begin position="299"/>
        <end position="318"/>
    </location>
</feature>
<dbReference type="PROSITE" id="PS50003">
    <property type="entry name" value="PH_DOMAIN"/>
    <property type="match status" value="1"/>
</dbReference>
<dbReference type="SUPFAM" id="SSF47769">
    <property type="entry name" value="SAM/Pointed domain"/>
    <property type="match status" value="1"/>
</dbReference>
<dbReference type="Pfam" id="PF00018">
    <property type="entry name" value="SH3_1"/>
    <property type="match status" value="1"/>
</dbReference>
<evidence type="ECO:0000256" key="4">
    <source>
        <dbReference type="SAM" id="MobiDB-lite"/>
    </source>
</evidence>
<dbReference type="RefSeq" id="XP_040724677.1">
    <property type="nucleotide sequence ID" value="XM_040872402.1"/>
</dbReference>
<organism evidence="8 9">
    <name type="scientific">Protomyces lactucae-debilis</name>
    <dbReference type="NCBI Taxonomy" id="2754530"/>
    <lineage>
        <taxon>Eukaryota</taxon>
        <taxon>Fungi</taxon>
        <taxon>Dikarya</taxon>
        <taxon>Ascomycota</taxon>
        <taxon>Taphrinomycotina</taxon>
        <taxon>Taphrinomycetes</taxon>
        <taxon>Taphrinales</taxon>
        <taxon>Protomycetaceae</taxon>
        <taxon>Protomyces</taxon>
    </lineage>
</organism>
<dbReference type="PROSITE" id="PS50105">
    <property type="entry name" value="SAM_DOMAIN"/>
    <property type="match status" value="1"/>
</dbReference>
<comment type="caution">
    <text evidence="8">The sequence shown here is derived from an EMBL/GenBank/DDBJ whole genome shotgun (WGS) entry which is preliminary data.</text>
</comment>
<feature type="compositionally biased region" description="Basic and acidic residues" evidence="4">
    <location>
        <begin position="122"/>
        <end position="131"/>
    </location>
</feature>
<feature type="region of interest" description="Disordered" evidence="4">
    <location>
        <begin position="324"/>
        <end position="343"/>
    </location>
</feature>
<dbReference type="SMART" id="SM00233">
    <property type="entry name" value="PH"/>
    <property type="match status" value="1"/>
</dbReference>
<evidence type="ECO:0000256" key="3">
    <source>
        <dbReference type="PROSITE-ProRule" id="PRU00192"/>
    </source>
</evidence>
<evidence type="ECO:0000256" key="1">
    <source>
        <dbReference type="ARBA" id="ARBA00022443"/>
    </source>
</evidence>
<dbReference type="Gene3D" id="2.30.29.30">
    <property type="entry name" value="Pleckstrin-homology domain (PH domain)/Phosphotyrosine-binding domain (PTB)"/>
    <property type="match status" value="1"/>
</dbReference>
<dbReference type="Proteomes" id="UP000193685">
    <property type="component" value="Unassembled WGS sequence"/>
</dbReference>
<feature type="compositionally biased region" description="Polar residues" evidence="4">
    <location>
        <begin position="612"/>
        <end position="621"/>
    </location>
</feature>
<name>A0A1Y2FAS7_PROLT</name>
<feature type="region of interest" description="Disordered" evidence="4">
    <location>
        <begin position="349"/>
        <end position="422"/>
    </location>
</feature>
<dbReference type="PANTHER" id="PTHR22902:SF27">
    <property type="entry name" value="PLECKSTRIN HOMOLOGY DOMAIN-CONTAINING FAMILY A MEMBER 3"/>
    <property type="match status" value="1"/>
</dbReference>
<reference evidence="8 9" key="1">
    <citation type="submission" date="2016-07" db="EMBL/GenBank/DDBJ databases">
        <title>Pervasive Adenine N6-methylation of Active Genes in Fungi.</title>
        <authorList>
            <consortium name="DOE Joint Genome Institute"/>
            <person name="Mondo S.J."/>
            <person name="Dannebaum R.O."/>
            <person name="Kuo R.C."/>
            <person name="Labutti K."/>
            <person name="Haridas S."/>
            <person name="Kuo A."/>
            <person name="Salamov A."/>
            <person name="Ahrendt S.R."/>
            <person name="Lipzen A."/>
            <person name="Sullivan W."/>
            <person name="Andreopoulos W.B."/>
            <person name="Clum A."/>
            <person name="Lindquist E."/>
            <person name="Daum C."/>
            <person name="Ramamoorthy G.K."/>
            <person name="Gryganskyi A."/>
            <person name="Culley D."/>
            <person name="Magnuson J.K."/>
            <person name="James T.Y."/>
            <person name="O'Malley M.A."/>
            <person name="Stajich J.E."/>
            <person name="Spatafora J.W."/>
            <person name="Visel A."/>
            <person name="Grigoriev I.V."/>
        </authorList>
    </citation>
    <scope>NUCLEOTIDE SEQUENCE [LARGE SCALE GENOMIC DNA]</scope>
    <source>
        <strain evidence="8 9">12-1054</strain>
    </source>
</reference>
<dbReference type="SUPFAM" id="SSF50044">
    <property type="entry name" value="SH3-domain"/>
    <property type="match status" value="1"/>
</dbReference>
<dbReference type="OMA" id="FGDGWWE"/>
<dbReference type="InterPro" id="IPR001849">
    <property type="entry name" value="PH_domain"/>
</dbReference>
<feature type="compositionally biased region" description="Polar residues" evidence="4">
    <location>
        <begin position="221"/>
        <end position="239"/>
    </location>
</feature>
<dbReference type="SUPFAM" id="SSF50729">
    <property type="entry name" value="PH domain-like"/>
    <property type="match status" value="1"/>
</dbReference>
<dbReference type="GO" id="GO:0005829">
    <property type="term" value="C:cytosol"/>
    <property type="evidence" value="ECO:0007669"/>
    <property type="project" value="GOC"/>
</dbReference>
<dbReference type="PANTHER" id="PTHR22902">
    <property type="entry name" value="SESQUIPEDALIAN"/>
    <property type="match status" value="1"/>
</dbReference>
<dbReference type="InterPro" id="IPR045188">
    <property type="entry name" value="Boi1/Boi2-like"/>
</dbReference>
<dbReference type="Gene3D" id="1.10.150.50">
    <property type="entry name" value="Transcription Factor, Ets-1"/>
    <property type="match status" value="1"/>
</dbReference>
<dbReference type="GO" id="GO:0005802">
    <property type="term" value="C:trans-Golgi network"/>
    <property type="evidence" value="ECO:0007669"/>
    <property type="project" value="TreeGrafter"/>
</dbReference>
<feature type="compositionally biased region" description="Polar residues" evidence="4">
    <location>
        <begin position="397"/>
        <end position="409"/>
    </location>
</feature>
<dbReference type="InterPro" id="IPR011993">
    <property type="entry name" value="PH-like_dom_sf"/>
</dbReference>
<protein>
    <recommendedName>
        <fullName evidence="10">PH domain-containing protein</fullName>
    </recommendedName>
</protein>
<keyword evidence="1 3" id="KW-0728">SH3 domain</keyword>
<proteinExistence type="predicted"/>
<evidence type="ECO:0000256" key="2">
    <source>
        <dbReference type="ARBA" id="ARBA00022553"/>
    </source>
</evidence>
<evidence type="ECO:0000313" key="9">
    <source>
        <dbReference type="Proteomes" id="UP000193685"/>
    </source>
</evidence>
<dbReference type="Pfam" id="PF07647">
    <property type="entry name" value="SAM_2"/>
    <property type="match status" value="1"/>
</dbReference>
<dbReference type="CDD" id="cd09535">
    <property type="entry name" value="SAM_BOI-like_fungal"/>
    <property type="match status" value="1"/>
</dbReference>
<dbReference type="OrthoDB" id="73680at2759"/>
<evidence type="ECO:0000259" key="5">
    <source>
        <dbReference type="PROSITE" id="PS50002"/>
    </source>
</evidence>
<feature type="domain" description="SAM" evidence="7">
    <location>
        <begin position="160"/>
        <end position="222"/>
    </location>
</feature>
<dbReference type="GO" id="GO:0005769">
    <property type="term" value="C:early endosome"/>
    <property type="evidence" value="ECO:0007669"/>
    <property type="project" value="TreeGrafter"/>
</dbReference>
<feature type="region of interest" description="Disordered" evidence="4">
    <location>
        <begin position="106"/>
        <end position="149"/>
    </location>
</feature>
<dbReference type="STRING" id="56484.A0A1Y2FAS7"/>
<keyword evidence="2" id="KW-0597">Phosphoprotein</keyword>
<feature type="domain" description="SH3" evidence="5">
    <location>
        <begin position="1"/>
        <end position="64"/>
    </location>
</feature>
<sequence length="631" mass="68697">MENVVFAVFNFPGTTEEDLPLTAGERIEVLSRDDDFGDGWWEGRSLETGRVGLFPKIYTAEHMPSPSLIATSAASLQNESLSDLQPPLNGTEEFSAYEAAPIDLDRMLDPDSSYNAPDDALQDTHESESHAQSRHSAGSDAPDEAERPKSAGLPLDIEVWTPEQVSQHFAHLGFDLAQKFKEHEVSGHVLLAMHHADLREIDIVAFGKRFEVMREIDKLRSQQSTPHAENQSSEITSRQPLAPENPRPSYERTKVVDGVQHLRINTNTAKDMNSVASPIGHTTPALQIAGGIDVPRTAYSAMTSSPGSSPTKSHKKALSTSSLAFGNNGVDKHHSRAWSHDTIKTSSAIESDARRSDALGSVPELNGSVASTDSSSDLKSPSFASPSSAGQSHSSPRAGTSSSGLQQKRSILGRRQPKWRPNAVSENLEQLPVAEAVKAADFSGWLRKRSERNYQWNLRFFVLKGTRLAYYLTDEDTQERGIIDINAYKVQQVEDLLFYGPAKLTFKVVPPAPGASRSLNFTPPKTVYFNAESATLMREWMTAMTKATIGRDWSTPVISSCTTKTISLKAAQEQRRKPATVGLSGALEPVHDGVDDAEELEGAQGDRPGLQRQASGASLSSLRKAVMGAAT</sequence>
<dbReference type="GO" id="GO:0055037">
    <property type="term" value="C:recycling endosome"/>
    <property type="evidence" value="ECO:0007669"/>
    <property type="project" value="TreeGrafter"/>
</dbReference>
<dbReference type="Gene3D" id="2.30.30.40">
    <property type="entry name" value="SH3 Domains"/>
    <property type="match status" value="1"/>
</dbReference>
<evidence type="ECO:0000259" key="6">
    <source>
        <dbReference type="PROSITE" id="PS50003"/>
    </source>
</evidence>
<accession>A0A1Y2FAS7</accession>
<dbReference type="AlphaFoldDB" id="A0A1Y2FAS7"/>
<dbReference type="GO" id="GO:0007032">
    <property type="term" value="P:endosome organization"/>
    <property type="evidence" value="ECO:0007669"/>
    <property type="project" value="TreeGrafter"/>
</dbReference>
<evidence type="ECO:0008006" key="10">
    <source>
        <dbReference type="Google" id="ProtNLM"/>
    </source>
</evidence>
<evidence type="ECO:0000259" key="7">
    <source>
        <dbReference type="PROSITE" id="PS50105"/>
    </source>
</evidence>
<feature type="compositionally biased region" description="Low complexity" evidence="4">
    <location>
        <begin position="368"/>
        <end position="396"/>
    </location>
</feature>
<dbReference type="SMART" id="SM00454">
    <property type="entry name" value="SAM"/>
    <property type="match status" value="1"/>
</dbReference>
<dbReference type="InterPro" id="IPR036028">
    <property type="entry name" value="SH3-like_dom_sf"/>
</dbReference>
<feature type="compositionally biased region" description="Polar residues" evidence="4">
    <location>
        <begin position="300"/>
        <end position="311"/>
    </location>
</feature>
<dbReference type="PROSITE" id="PS50002">
    <property type="entry name" value="SH3"/>
    <property type="match status" value="1"/>
</dbReference>
<feature type="region of interest" description="Disordered" evidence="4">
    <location>
        <begin position="577"/>
        <end position="631"/>
    </location>
</feature>
<dbReference type="GO" id="GO:0001881">
    <property type="term" value="P:receptor recycling"/>
    <property type="evidence" value="ECO:0007669"/>
    <property type="project" value="TreeGrafter"/>
</dbReference>
<dbReference type="SMART" id="SM00326">
    <property type="entry name" value="SH3"/>
    <property type="match status" value="1"/>
</dbReference>
<feature type="region of interest" description="Disordered" evidence="4">
    <location>
        <begin position="219"/>
        <end position="252"/>
    </location>
</feature>
<dbReference type="InterPro" id="IPR001452">
    <property type="entry name" value="SH3_domain"/>
</dbReference>
<dbReference type="EMBL" id="MCFI01000012">
    <property type="protein sequence ID" value="ORY81032.1"/>
    <property type="molecule type" value="Genomic_DNA"/>
</dbReference>
<dbReference type="InterPro" id="IPR001660">
    <property type="entry name" value="SAM"/>
</dbReference>
<dbReference type="GO" id="GO:0042147">
    <property type="term" value="P:retrograde transport, endosome to Golgi"/>
    <property type="evidence" value="ECO:0007669"/>
    <property type="project" value="TreeGrafter"/>
</dbReference>
<dbReference type="InterPro" id="IPR013761">
    <property type="entry name" value="SAM/pointed_sf"/>
</dbReference>
<dbReference type="GeneID" id="63789001"/>
<evidence type="ECO:0000313" key="8">
    <source>
        <dbReference type="EMBL" id="ORY81032.1"/>
    </source>
</evidence>